<evidence type="ECO:0000313" key="2">
    <source>
        <dbReference type="EMBL" id="OAQ59255.1"/>
    </source>
</evidence>
<keyword evidence="3" id="KW-1185">Reference proteome</keyword>
<proteinExistence type="predicted"/>
<reference evidence="2 3" key="1">
    <citation type="journal article" date="2016" name="PLoS Pathog.">
        <title>Biosynthesis of antibiotic leucinostatins in bio-control fungus Purpureocillium lilacinum and their inhibition on phytophthora revealed by genome mining.</title>
        <authorList>
            <person name="Wang G."/>
            <person name="Liu Z."/>
            <person name="Lin R."/>
            <person name="Li E."/>
            <person name="Mao Z."/>
            <person name="Ling J."/>
            <person name="Yang Y."/>
            <person name="Yin W.B."/>
            <person name="Xie B."/>
        </authorList>
    </citation>
    <scope>NUCLEOTIDE SEQUENCE [LARGE SCALE GENOMIC DNA]</scope>
    <source>
        <strain evidence="2">170</strain>
    </source>
</reference>
<dbReference type="RefSeq" id="XP_018137310.1">
    <property type="nucleotide sequence ID" value="XM_018288675.1"/>
</dbReference>
<comment type="caution">
    <text evidence="2">The sequence shown here is derived from an EMBL/GenBank/DDBJ whole genome shotgun (WGS) entry which is preliminary data.</text>
</comment>
<sequence>MALKLPSLTPSRWSQIDSPEFYQSTSHSNTATNSLLEPVAKHILPQIMDEPEWMKDAIAKLVKEHGAVPPPWFMFPDTHPYEICWRMGAGETHIMNFSAWWDKQKEVLDEQGRIEYFRRWPPPPRWLEWMIDAVWEPQPPDSYDESFDYTPYFERVEALGFGSQAEYEQDLEEFGQEDEAGEEDGDDDDDHDDHDHDDQK</sequence>
<accession>A0A179F1C1</accession>
<name>A0A179F1C1_METCM</name>
<feature type="region of interest" description="Disordered" evidence="1">
    <location>
        <begin position="164"/>
        <end position="200"/>
    </location>
</feature>
<evidence type="ECO:0000313" key="3">
    <source>
        <dbReference type="Proteomes" id="UP000078397"/>
    </source>
</evidence>
<organism evidence="2 3">
    <name type="scientific">Pochonia chlamydosporia 170</name>
    <dbReference type="NCBI Taxonomy" id="1380566"/>
    <lineage>
        <taxon>Eukaryota</taxon>
        <taxon>Fungi</taxon>
        <taxon>Dikarya</taxon>
        <taxon>Ascomycota</taxon>
        <taxon>Pezizomycotina</taxon>
        <taxon>Sordariomycetes</taxon>
        <taxon>Hypocreomycetidae</taxon>
        <taxon>Hypocreales</taxon>
        <taxon>Clavicipitaceae</taxon>
        <taxon>Pochonia</taxon>
    </lineage>
</organism>
<dbReference type="Proteomes" id="UP000078397">
    <property type="component" value="Unassembled WGS sequence"/>
</dbReference>
<dbReference type="EMBL" id="LSBJ02000010">
    <property type="protein sequence ID" value="OAQ59255.1"/>
    <property type="molecule type" value="Genomic_DNA"/>
</dbReference>
<dbReference type="KEGG" id="pchm:VFPPC_10278"/>
<feature type="compositionally biased region" description="Acidic residues" evidence="1">
    <location>
        <begin position="167"/>
        <end position="192"/>
    </location>
</feature>
<dbReference type="OrthoDB" id="3429633at2759"/>
<dbReference type="AlphaFoldDB" id="A0A179F1C1"/>
<gene>
    <name evidence="2" type="ORF">VFPPC_10278</name>
</gene>
<evidence type="ECO:0000256" key="1">
    <source>
        <dbReference type="SAM" id="MobiDB-lite"/>
    </source>
</evidence>
<protein>
    <submittedName>
        <fullName evidence="2">Uncharacterized protein</fullName>
    </submittedName>
</protein>
<dbReference type="GeneID" id="28852669"/>